<protein>
    <submittedName>
        <fullName evidence="1">Uncharacterized protein</fullName>
    </submittedName>
</protein>
<sequence>MRHVGHKQARELIVRWRYAGLGEAAFQEITGHAYDSAAGMSWDELDRAFERIAAVYRDRATSDGSRNAGDAH</sequence>
<dbReference type="OrthoDB" id="5195326at2"/>
<keyword evidence="2" id="KW-1185">Reference proteome</keyword>
<dbReference type="EMBL" id="QUAL01000190">
    <property type="protein sequence ID" value="RIQ18275.1"/>
    <property type="molecule type" value="Genomic_DNA"/>
</dbReference>
<organism evidence="1 2">
    <name type="scientific">Jiangella rhizosphaerae</name>
    <dbReference type="NCBI Taxonomy" id="2293569"/>
    <lineage>
        <taxon>Bacteria</taxon>
        <taxon>Bacillati</taxon>
        <taxon>Actinomycetota</taxon>
        <taxon>Actinomycetes</taxon>
        <taxon>Jiangellales</taxon>
        <taxon>Jiangellaceae</taxon>
        <taxon>Jiangella</taxon>
    </lineage>
</organism>
<gene>
    <name evidence="1" type="ORF">DY240_21920</name>
</gene>
<reference evidence="1 2" key="1">
    <citation type="submission" date="2018-09" db="EMBL/GenBank/DDBJ databases">
        <title>Isolation, diversity and antifungal activity of actinobacteria from wheat.</title>
        <authorList>
            <person name="Han C."/>
        </authorList>
    </citation>
    <scope>NUCLEOTIDE SEQUENCE [LARGE SCALE GENOMIC DNA]</scope>
    <source>
        <strain evidence="1 2">NEAU-YY265</strain>
    </source>
</reference>
<dbReference type="AlphaFoldDB" id="A0A418KL76"/>
<comment type="caution">
    <text evidence="1">The sequence shown here is derived from an EMBL/GenBank/DDBJ whole genome shotgun (WGS) entry which is preliminary data.</text>
</comment>
<proteinExistence type="predicted"/>
<evidence type="ECO:0000313" key="1">
    <source>
        <dbReference type="EMBL" id="RIQ18275.1"/>
    </source>
</evidence>
<accession>A0A418KL76</accession>
<dbReference type="RefSeq" id="WP_119661965.1">
    <property type="nucleotide sequence ID" value="NZ_QUAL01000190.1"/>
</dbReference>
<dbReference type="Proteomes" id="UP000284057">
    <property type="component" value="Unassembled WGS sequence"/>
</dbReference>
<name>A0A418KL76_9ACTN</name>
<evidence type="ECO:0000313" key="2">
    <source>
        <dbReference type="Proteomes" id="UP000284057"/>
    </source>
</evidence>